<sequence length="618" mass="72692">MHKYILENERFVFIEQILNELKTNVMLINWIQHLITDFQTKTTSSSWIIWNSLINVYFNSSANIQIQLSSRKLIERFQQLVFVQFFVGKYRNEYLNITDDEISSFFIQNIEQFFNDDLFKSILFGLDLMTNIEFEIIRSILPILAELILKQKDVGFSYTFRVVGQIIRTLIIGSPKTAFEMKHLDKFQLSLFSSGLEKQNLFESNMTSDCHELLMSIYNNIDEGEQIISKIRSLSKERLVFLQKSIEKQAKDACAHLCETFSSNKSSSRFPTNWSTSSKSSLTFSLCRSCSNVICANTSTRCRLSTISLELKERLAFEDELEKIQNEHSQWTYLENISAANIQLKDKISQIYYSIVENILSNTQSILILHLLNFSYKSTDFRYLHEKQILPHVVLPLITCLNISKVNITHYIAFNWFRLYVLQLCEHFLNGDSSEMINEQQLLIFHQFIFNELKQISSNEMKSESNSFRKASICYFQSTTFDIALYRNQWLMFLLRCVKSSSYQLLPFTSLISYYGKINTNTICFFVRHTEEGRGLNRPFHVIGRHVAEDASRNLQEEILFDILVNQIPSFFLWTKINCLLLAEIKKYFLLFTLPMRIITFPWLSDCDEHTPEYMRRK</sequence>
<dbReference type="AlphaFoldDB" id="A0A815H8V4"/>
<dbReference type="Proteomes" id="UP000663852">
    <property type="component" value="Unassembled WGS sequence"/>
</dbReference>
<proteinExistence type="predicted"/>
<organism evidence="1 2">
    <name type="scientific">Adineta ricciae</name>
    <name type="common">Rotifer</name>
    <dbReference type="NCBI Taxonomy" id="249248"/>
    <lineage>
        <taxon>Eukaryota</taxon>
        <taxon>Metazoa</taxon>
        <taxon>Spiralia</taxon>
        <taxon>Gnathifera</taxon>
        <taxon>Rotifera</taxon>
        <taxon>Eurotatoria</taxon>
        <taxon>Bdelloidea</taxon>
        <taxon>Adinetida</taxon>
        <taxon>Adinetidae</taxon>
        <taxon>Adineta</taxon>
    </lineage>
</organism>
<comment type="caution">
    <text evidence="1">The sequence shown here is derived from an EMBL/GenBank/DDBJ whole genome shotgun (WGS) entry which is preliminary data.</text>
</comment>
<dbReference type="OrthoDB" id="10636985at2759"/>
<gene>
    <name evidence="1" type="ORF">EDS130_LOCUS33129</name>
</gene>
<name>A0A815H8V4_ADIRI</name>
<protein>
    <submittedName>
        <fullName evidence="1">Uncharacterized protein</fullName>
    </submittedName>
</protein>
<reference evidence="1" key="1">
    <citation type="submission" date="2021-02" db="EMBL/GenBank/DDBJ databases">
        <authorList>
            <person name="Nowell W R."/>
        </authorList>
    </citation>
    <scope>NUCLEOTIDE SEQUENCE</scope>
</reference>
<evidence type="ECO:0000313" key="2">
    <source>
        <dbReference type="Proteomes" id="UP000663852"/>
    </source>
</evidence>
<evidence type="ECO:0000313" key="1">
    <source>
        <dbReference type="EMBL" id="CAF1348311.1"/>
    </source>
</evidence>
<accession>A0A815H8V4</accession>
<dbReference type="EMBL" id="CAJNOJ010000261">
    <property type="protein sequence ID" value="CAF1348311.1"/>
    <property type="molecule type" value="Genomic_DNA"/>
</dbReference>